<organism evidence="3 4">
    <name type="scientific">Channa argus</name>
    <name type="common">Northern snakehead</name>
    <name type="synonym">Ophicephalus argus</name>
    <dbReference type="NCBI Taxonomy" id="215402"/>
    <lineage>
        <taxon>Eukaryota</taxon>
        <taxon>Metazoa</taxon>
        <taxon>Chordata</taxon>
        <taxon>Craniata</taxon>
        <taxon>Vertebrata</taxon>
        <taxon>Euteleostomi</taxon>
        <taxon>Actinopterygii</taxon>
        <taxon>Neopterygii</taxon>
        <taxon>Teleostei</taxon>
        <taxon>Neoteleostei</taxon>
        <taxon>Acanthomorphata</taxon>
        <taxon>Anabantaria</taxon>
        <taxon>Anabantiformes</taxon>
        <taxon>Channoidei</taxon>
        <taxon>Channidae</taxon>
        <taxon>Channa</taxon>
    </lineage>
</organism>
<dbReference type="Gene3D" id="2.10.70.10">
    <property type="entry name" value="Complement Module, domain 1"/>
    <property type="match status" value="1"/>
</dbReference>
<evidence type="ECO:0000313" key="4">
    <source>
        <dbReference type="Proteomes" id="UP000503349"/>
    </source>
</evidence>
<dbReference type="InterPro" id="IPR035976">
    <property type="entry name" value="Sushi/SCR/CCP_sf"/>
</dbReference>
<gene>
    <name evidence="3" type="ORF">EXN66_Car000988</name>
</gene>
<dbReference type="InterPro" id="IPR000436">
    <property type="entry name" value="Sushi_SCR_CCP_dom"/>
</dbReference>
<evidence type="ECO:0000313" key="3">
    <source>
        <dbReference type="EMBL" id="KAF3707815.1"/>
    </source>
</evidence>
<keyword evidence="1" id="KW-1015">Disulfide bond</keyword>
<sequence length="255" mass="28056">MCEVQIRETKLPFLHVQDIAVDMQPGLKLSNSPNTWSSSFYSQYTSCFMPFTAAQQATSTTAVPLTLPESKAADHQPGSEFASEFADAPPDPTSSPTPASGQHLSSPSVTCLPLSQQPAHPFLSLGRPTLYLRPSQQRSGRGMALSFLLVSTVLPSLSESAYNTSAGCAIIRPPRDGGIRYRGLTQEQIRSVQVLPVDYEIEYICRGNRVIVGPKVRKCLPNGTWTDLSQHSRCYDRPYKGKNILFFTLKQNGME</sequence>
<reference evidence="4" key="2">
    <citation type="submission" date="2019-02" db="EMBL/GenBank/DDBJ databases">
        <title>Opniocepnalus argus Var Kimnra genome.</title>
        <authorList>
            <person name="Zhou C."/>
            <person name="Xiao S."/>
        </authorList>
    </citation>
    <scope>NUCLEOTIDE SEQUENCE [LARGE SCALE GENOMIC DNA]</scope>
</reference>
<feature type="region of interest" description="Disordered" evidence="2">
    <location>
        <begin position="70"/>
        <end position="110"/>
    </location>
</feature>
<keyword evidence="3" id="KW-0675">Receptor</keyword>
<accession>A0A6G1QZ68</accession>
<protein>
    <submittedName>
        <fullName evidence="3">Gamma-aminobutyric acid type B receptor subunit 1</fullName>
    </submittedName>
</protein>
<name>A0A6G1QZ68_CHAAH</name>
<dbReference type="CDD" id="cd00033">
    <property type="entry name" value="CCP"/>
    <property type="match status" value="1"/>
</dbReference>
<dbReference type="AlphaFoldDB" id="A0A6G1QZ68"/>
<evidence type="ECO:0000256" key="1">
    <source>
        <dbReference type="ARBA" id="ARBA00023157"/>
    </source>
</evidence>
<dbReference type="SUPFAM" id="SSF57535">
    <property type="entry name" value="Complement control module/SCR domain"/>
    <property type="match status" value="1"/>
</dbReference>
<dbReference type="EMBL" id="CM015712">
    <property type="protein sequence ID" value="KAF3707815.1"/>
    <property type="molecule type" value="Genomic_DNA"/>
</dbReference>
<proteinExistence type="predicted"/>
<reference evidence="3 4" key="1">
    <citation type="submission" date="2019-02" db="EMBL/GenBank/DDBJ databases">
        <title>Opniocepnalus argus genome.</title>
        <authorList>
            <person name="Zhou C."/>
            <person name="Xiao S."/>
        </authorList>
    </citation>
    <scope>NUCLEOTIDE SEQUENCE [LARGE SCALE GENOMIC DNA]</scope>
    <source>
        <strain evidence="3">OARG1902GOOAL</strain>
        <tissue evidence="3">Muscle</tissue>
    </source>
</reference>
<dbReference type="Proteomes" id="UP000503349">
    <property type="component" value="Chromosome 1"/>
</dbReference>
<evidence type="ECO:0000256" key="2">
    <source>
        <dbReference type="SAM" id="MobiDB-lite"/>
    </source>
</evidence>
<keyword evidence="4" id="KW-1185">Reference proteome</keyword>